<organism evidence="1 2">
    <name type="scientific">Caerostris extrusa</name>
    <name type="common">Bark spider</name>
    <name type="synonym">Caerostris bankana</name>
    <dbReference type="NCBI Taxonomy" id="172846"/>
    <lineage>
        <taxon>Eukaryota</taxon>
        <taxon>Metazoa</taxon>
        <taxon>Ecdysozoa</taxon>
        <taxon>Arthropoda</taxon>
        <taxon>Chelicerata</taxon>
        <taxon>Arachnida</taxon>
        <taxon>Araneae</taxon>
        <taxon>Araneomorphae</taxon>
        <taxon>Entelegynae</taxon>
        <taxon>Araneoidea</taxon>
        <taxon>Araneidae</taxon>
        <taxon>Caerostris</taxon>
    </lineage>
</organism>
<name>A0AAV4MCL5_CAEEX</name>
<gene>
    <name evidence="1" type="ORF">CEXT_797691</name>
</gene>
<dbReference type="EMBL" id="BPLR01002069">
    <property type="protein sequence ID" value="GIX69633.1"/>
    <property type="molecule type" value="Genomic_DNA"/>
</dbReference>
<reference evidence="1 2" key="1">
    <citation type="submission" date="2021-06" db="EMBL/GenBank/DDBJ databases">
        <title>Caerostris extrusa draft genome.</title>
        <authorList>
            <person name="Kono N."/>
            <person name="Arakawa K."/>
        </authorList>
    </citation>
    <scope>NUCLEOTIDE SEQUENCE [LARGE SCALE GENOMIC DNA]</scope>
</reference>
<keyword evidence="2" id="KW-1185">Reference proteome</keyword>
<comment type="caution">
    <text evidence="1">The sequence shown here is derived from an EMBL/GenBank/DDBJ whole genome shotgun (WGS) entry which is preliminary data.</text>
</comment>
<dbReference type="AlphaFoldDB" id="A0AAV4MCL5"/>
<evidence type="ECO:0000313" key="2">
    <source>
        <dbReference type="Proteomes" id="UP001054945"/>
    </source>
</evidence>
<dbReference type="Proteomes" id="UP001054945">
    <property type="component" value="Unassembled WGS sequence"/>
</dbReference>
<evidence type="ECO:0000313" key="1">
    <source>
        <dbReference type="EMBL" id="GIX69633.1"/>
    </source>
</evidence>
<accession>A0AAV4MCL5</accession>
<proteinExistence type="predicted"/>
<sequence>MRKCVFMPMHFDNFSIFNGQVANFVIILATVIDCIQLGNKKGISCYAITKHTGNVELCSGVEKSLFLYWLVRDLNALGQWSPNCSTHIPEGYEDDIWDTRATEGTRKMKDTSQHSRKTALCACACINNEGDVFLSRIVTGDGAKEMEDRKWG</sequence>
<protein>
    <submittedName>
        <fullName evidence="1">Uncharacterized protein</fullName>
    </submittedName>
</protein>